<accession>A0A447KYU2</accession>
<dbReference type="EMBL" id="LR134117">
    <property type="protein sequence ID" value="VDZ63201.1"/>
    <property type="molecule type" value="Genomic_DNA"/>
</dbReference>
<protein>
    <recommendedName>
        <fullName evidence="3">Virulence effector protein</fullName>
    </recommendedName>
</protein>
<name>A0A447KYU2_SEROD</name>
<dbReference type="KEGG" id="sof:NCTC11214_04362"/>
<dbReference type="AlphaFoldDB" id="A0A447KYU2"/>
<dbReference type="InterPro" id="IPR047774">
    <property type="entry name" value="SrfA-like"/>
</dbReference>
<sequence>MFIQGSGGVTKPFLRSGSLHDVVALGENGQPVYTLAQPLREALRLQNQPAVAQMLAIPQVNQTGDRIDWYAPFAGTAIGWQAASLAQRQAALQVLDAGRSAVATLSQRALASANPAHRLFAALLDHALQIPDAQHVFLVDGKPVLTFWGFIRHQGVPCNDMFACLRPAPEERSLAPTDLPPPLPPSVSAVPPPSEMIPATPAAVVAPVMGSAKRRWRWLLALAVMLALVITLALRSWPSTPAPVTVAARAAPAIPDKTSVALPPLQLPLAAATVMPPVPQVQIATPHDKHALVMPTAAVRAGSNRFLDGKWRARPAVDSPLTGKLPTLRYRLYHGKGTANLTQADGVRCSVNVEAGLMQSGNLVINSRTPARCSDGSRYQLPELICTPMGDDAAAQCIGRYGNQTDYPMMMTREKK</sequence>
<organism evidence="1 2">
    <name type="scientific">Serratia odorifera</name>
    <dbReference type="NCBI Taxonomy" id="618"/>
    <lineage>
        <taxon>Bacteria</taxon>
        <taxon>Pseudomonadati</taxon>
        <taxon>Pseudomonadota</taxon>
        <taxon>Gammaproteobacteria</taxon>
        <taxon>Enterobacterales</taxon>
        <taxon>Yersiniaceae</taxon>
        <taxon>Serratia</taxon>
    </lineage>
</organism>
<evidence type="ECO:0008006" key="3">
    <source>
        <dbReference type="Google" id="ProtNLM"/>
    </source>
</evidence>
<evidence type="ECO:0000313" key="1">
    <source>
        <dbReference type="EMBL" id="VDZ63201.1"/>
    </source>
</evidence>
<dbReference type="NCBIfam" id="NF040486">
    <property type="entry name" value="SrfA_fam"/>
    <property type="match status" value="1"/>
</dbReference>
<gene>
    <name evidence="1" type="ORF">NCTC11214_04362</name>
</gene>
<dbReference type="Proteomes" id="UP000281391">
    <property type="component" value="Chromosome"/>
</dbReference>
<reference evidence="1 2" key="1">
    <citation type="submission" date="2018-12" db="EMBL/GenBank/DDBJ databases">
        <authorList>
            <consortium name="Pathogen Informatics"/>
        </authorList>
    </citation>
    <scope>NUCLEOTIDE SEQUENCE [LARGE SCALE GENOMIC DNA]</scope>
    <source>
        <strain evidence="1 2">NCTC11214</strain>
    </source>
</reference>
<proteinExistence type="predicted"/>
<evidence type="ECO:0000313" key="2">
    <source>
        <dbReference type="Proteomes" id="UP000281391"/>
    </source>
</evidence>